<dbReference type="SUPFAM" id="SSF52540">
    <property type="entry name" value="P-loop containing nucleoside triphosphate hydrolases"/>
    <property type="match status" value="2"/>
</dbReference>
<feature type="signal peptide" evidence="2">
    <location>
        <begin position="1"/>
        <end position="21"/>
    </location>
</feature>
<dbReference type="InterPro" id="IPR027417">
    <property type="entry name" value="P-loop_NTPase"/>
</dbReference>
<evidence type="ECO:0000313" key="4">
    <source>
        <dbReference type="Proteomes" id="UP000494165"/>
    </source>
</evidence>
<feature type="chain" id="PRO_5035761723" evidence="2">
    <location>
        <begin position="22"/>
        <end position="1623"/>
    </location>
</feature>
<dbReference type="EMBL" id="CADEPI010000277">
    <property type="protein sequence ID" value="CAB3382562.1"/>
    <property type="molecule type" value="Genomic_DNA"/>
</dbReference>
<feature type="coiled-coil region" evidence="1">
    <location>
        <begin position="1089"/>
        <end position="1116"/>
    </location>
</feature>
<protein>
    <submittedName>
        <fullName evidence="3">Uncharacterized protein</fullName>
    </submittedName>
</protein>
<evidence type="ECO:0000256" key="2">
    <source>
        <dbReference type="SAM" id="SignalP"/>
    </source>
</evidence>
<keyword evidence="1" id="KW-0175">Coiled coil</keyword>
<gene>
    <name evidence="3" type="ORF">CLODIP_2_CD02956</name>
</gene>
<keyword evidence="4" id="KW-1185">Reference proteome</keyword>
<evidence type="ECO:0000313" key="3">
    <source>
        <dbReference type="EMBL" id="CAB3382562.1"/>
    </source>
</evidence>
<organism evidence="3 4">
    <name type="scientific">Cloeon dipterum</name>
    <dbReference type="NCBI Taxonomy" id="197152"/>
    <lineage>
        <taxon>Eukaryota</taxon>
        <taxon>Metazoa</taxon>
        <taxon>Ecdysozoa</taxon>
        <taxon>Arthropoda</taxon>
        <taxon>Hexapoda</taxon>
        <taxon>Insecta</taxon>
        <taxon>Pterygota</taxon>
        <taxon>Palaeoptera</taxon>
        <taxon>Ephemeroptera</taxon>
        <taxon>Pisciforma</taxon>
        <taxon>Baetidae</taxon>
        <taxon>Cloeon</taxon>
    </lineage>
</organism>
<evidence type="ECO:0000256" key="1">
    <source>
        <dbReference type="SAM" id="Coils"/>
    </source>
</evidence>
<name>A0A8S1DRK3_9INSE</name>
<dbReference type="Proteomes" id="UP000494165">
    <property type="component" value="Unassembled WGS sequence"/>
</dbReference>
<sequence length="1623" mass="184422">MATALLRVCVLLAAFGVRIHADNGGINHNQVAAYLDIDTQMREVYEAAEVIKDKEVIILLGNTGTGKSTLSKFIRLDPTLKVEKVLLAGSKTRKTSLSKQDVLYRLIFSDGEVKIGSNSSHESKTLVPNVDVDLDTGIHIVDCAGFQDTRGPRVDLSVAYFNKMALDYSHKVKILIVENYANLKQHGNRDSFTRALKHTAHLIGENLDVLEGSVGLVATKVPRTESAELVYSEIEAFLSATLEYFIRERKTQSQIRLLQYLTPEHQELFWTPENEHQLDSDNRNRHELRDWMFNWLNFSKPFTHKLQITVDAETRIFVRDTFLAEAESAIQKIIQKELRESLAQNFDVASSVNLRPLKRMTRKVLGFCSDYLYSLRNLDTLDQLLSFASRNHESAESLLFNIQMQMRTVIFLHQVIGKDSSEFERRTISDLKMYLEAPATEEYNFISFLEKMIDDFDMYKFQMTGSSILIKKMASLTLEKFPDFTANLIGWGFRHETYYSALSLSPTTKKIKWFNKLASEFEKDQLKETKKNGTVIFSDRIIVLSKVKEWIETRSADNNGEFVVMAYEKLYIDCNLTIQDCNLKFVSPVVHVTKENVVLHLIGEHGKDKDKAKSCPAEKGEHGADGYSSGDFAIVALEVENDGWLSVISQGGNGGKGQDGGDGCNTTYDNWIAEGRSYQLKCKNFHNLLCKKEYIAPPTNGGDGGKGGHGTLPGDIAIIVQNQTINLKTLSISGKHGEFGKGGSADKLGYKCPCRMYSINVKNGKFILKDAMNKQCCKTTLPATNGRDGEQDLDTTLQSKQKFEDTRLLSTMLDFYGVASGKISQFGTDSKAYRLLAFFFTSDSFISNGKPADYLEAIEKGKTHIEHQNMQETIRSQITFCTFILESVQKWNAIHKGNGSIDLELRIIAYLDVLRTFRHGKQVVRLAELVDSQLNRLKNVDIALKEITKFEAISEEKKSMQRTIDEAEQVITNLRMRNMEGLKQRLMEEFNDLLEKSKESQYETKMALNEHQKYRKSVVLSMWKNVGVGVIKMVSDIAGTFAPPVKIIGNKLAGVVDEMLPEPKDQQLTVHFEGIKQVNNMLIGIENQNKEQFENVIDLAKKINELDAEERFLKEESRKFIQNVSHYNANQTAKIDLRAMMKSVHFDIVSVMNNIQNSSSTNKNKNAKTHKYKSIYDNAMKAKYYVEGVGSDVMSIYERFSKDKDKLGQVCDAIDQNLENLQELGKFETLLQETFKPLLQKIVQTFNLSLSAMNKQNSFQILMQKIDMKTYAQSCISIIQRITQALYVEDERFTVIITDLQDLLSTLIDAYDQIEQLRLRLHLYEFMGKLSGVQCETDECSSNMKLSQDIQLQQLVREFGLVYAAFQQVSFPFGAERTKKLNINVLALLSSPKEKVVELLRTELEKIRDVLKAEKTMTDKKDVDVIKSEFSSKSKSTSPFFTWRNAQHATMIEKLLQGEQITLDAFIHYGDDNNAVKANWVTLEITSEDKRVVKNLTQLLDNFHLEMVRGKRSYFRCGTSIYAVSSEELNLTMSFETNQHGKPLAMNAAVEKVFEGDVPLSPYSLWRFRLVHRSKEDPKVLFSKLVELAPRVDLHLVGKGSYVNEGAEVCNSPLSETYEFVEI</sequence>
<accession>A0A8S1DRK3</accession>
<reference evidence="3 4" key="1">
    <citation type="submission" date="2020-04" db="EMBL/GenBank/DDBJ databases">
        <authorList>
            <person name="Alioto T."/>
            <person name="Alioto T."/>
            <person name="Gomez Garrido J."/>
        </authorList>
    </citation>
    <scope>NUCLEOTIDE SEQUENCE [LARGE SCALE GENOMIC DNA]</scope>
</reference>
<keyword evidence="2" id="KW-0732">Signal</keyword>
<proteinExistence type="predicted"/>
<comment type="caution">
    <text evidence="3">The sequence shown here is derived from an EMBL/GenBank/DDBJ whole genome shotgun (WGS) entry which is preliminary data.</text>
</comment>
<dbReference type="OrthoDB" id="2386367at2759"/>
<feature type="coiled-coil region" evidence="1">
    <location>
        <begin position="950"/>
        <end position="996"/>
    </location>
</feature>